<sequence length="79" mass="9046">MRLDDADLLVLPTLPPRRRPATNYNINWLQEKKCSTCNVTLSVEHILLHCVRYRQERRTCLGGVLPEPRPPANAHHPPG</sequence>
<comment type="caution">
    <text evidence="1">The sequence shown here is derived from an EMBL/GenBank/DDBJ whole genome shotgun (WGS) entry which is preliminary data.</text>
</comment>
<keyword evidence="2" id="KW-1185">Reference proteome</keyword>
<dbReference type="EMBL" id="VSRR010044798">
    <property type="protein sequence ID" value="MPC77011.1"/>
    <property type="molecule type" value="Genomic_DNA"/>
</dbReference>
<reference evidence="1 2" key="1">
    <citation type="submission" date="2019-05" db="EMBL/GenBank/DDBJ databases">
        <title>Another draft genome of Portunus trituberculatus and its Hox gene families provides insights of decapod evolution.</title>
        <authorList>
            <person name="Jeong J.-H."/>
            <person name="Song I."/>
            <person name="Kim S."/>
            <person name="Choi T."/>
            <person name="Kim D."/>
            <person name="Ryu S."/>
            <person name="Kim W."/>
        </authorList>
    </citation>
    <scope>NUCLEOTIDE SEQUENCE [LARGE SCALE GENOMIC DNA]</scope>
    <source>
        <tissue evidence="1">Muscle</tissue>
    </source>
</reference>
<dbReference type="Proteomes" id="UP000324222">
    <property type="component" value="Unassembled WGS sequence"/>
</dbReference>
<proteinExistence type="predicted"/>
<name>A0A5B7HVD9_PORTR</name>
<protein>
    <submittedName>
        <fullName evidence="1">Uncharacterized protein</fullName>
    </submittedName>
</protein>
<gene>
    <name evidence="1" type="ORF">E2C01_071449</name>
</gene>
<evidence type="ECO:0000313" key="2">
    <source>
        <dbReference type="Proteomes" id="UP000324222"/>
    </source>
</evidence>
<evidence type="ECO:0000313" key="1">
    <source>
        <dbReference type="EMBL" id="MPC77011.1"/>
    </source>
</evidence>
<accession>A0A5B7HVD9</accession>
<organism evidence="1 2">
    <name type="scientific">Portunus trituberculatus</name>
    <name type="common">Swimming crab</name>
    <name type="synonym">Neptunus trituberculatus</name>
    <dbReference type="NCBI Taxonomy" id="210409"/>
    <lineage>
        <taxon>Eukaryota</taxon>
        <taxon>Metazoa</taxon>
        <taxon>Ecdysozoa</taxon>
        <taxon>Arthropoda</taxon>
        <taxon>Crustacea</taxon>
        <taxon>Multicrustacea</taxon>
        <taxon>Malacostraca</taxon>
        <taxon>Eumalacostraca</taxon>
        <taxon>Eucarida</taxon>
        <taxon>Decapoda</taxon>
        <taxon>Pleocyemata</taxon>
        <taxon>Brachyura</taxon>
        <taxon>Eubrachyura</taxon>
        <taxon>Portunoidea</taxon>
        <taxon>Portunidae</taxon>
        <taxon>Portuninae</taxon>
        <taxon>Portunus</taxon>
    </lineage>
</organism>
<dbReference type="AlphaFoldDB" id="A0A5B7HVD9"/>